<evidence type="ECO:0000313" key="3">
    <source>
        <dbReference type="EMBL" id="GGP91795.1"/>
    </source>
</evidence>
<keyword evidence="1" id="KW-0472">Membrane</keyword>
<protein>
    <recommendedName>
        <fullName evidence="5">Secreted protein</fullName>
    </recommendedName>
</protein>
<dbReference type="Proteomes" id="UP000611554">
    <property type="component" value="Unassembled WGS sequence"/>
</dbReference>
<dbReference type="RefSeq" id="WP_189246351.1">
    <property type="nucleotide sequence ID" value="NZ_BMQJ01000004.1"/>
</dbReference>
<feature type="transmembrane region" description="Helical" evidence="1">
    <location>
        <begin position="143"/>
        <end position="165"/>
    </location>
</feature>
<proteinExistence type="predicted"/>
<sequence>MIRLLRLSRLPCPVGLLRLLCLAVLLVVTSASPAAAHDVRAGADLRIAQTIAGAELTLVIKATTRVPGPLRVEVIGFPSAPALDLRLRSTADGRVTHGTAAPRRPAQFRVEETGPHELTVGAGGETAVIPFRVLVDRGSGWEFLIYGGLFVAGLLLVGGLLTGAFNRRGRPAFVVTAVAAAGISVAALIVVLEPWLPTGPPDGAEPRPTGSVLGRPYVQRVVTTVPARPVAGEEFVTRVELFDGSTGRPVDDLAVHHEAMAHLVVTSEDGRYFRHVHPLRAAPGRLEVRLRADRPGRYLAYVELERTDSGGQLLTGSFTVAGPAKPTPSPGPGVQDAAAGTVTVTPAVPRAGRPATVEVVTNGTPRPWLGMAGHLIVRAEDGEFLGHVHEMGTPGGRLRFTFGFPAPGRYFAWAQYATDRGITTVPFTVEVPR</sequence>
<evidence type="ECO:0008006" key="5">
    <source>
        <dbReference type="Google" id="ProtNLM"/>
    </source>
</evidence>
<accession>A0ABQ2QSB2</accession>
<reference evidence="4" key="1">
    <citation type="journal article" date="2019" name="Int. J. Syst. Evol. Microbiol.">
        <title>The Global Catalogue of Microorganisms (GCM) 10K type strain sequencing project: providing services to taxonomists for standard genome sequencing and annotation.</title>
        <authorList>
            <consortium name="The Broad Institute Genomics Platform"/>
            <consortium name="The Broad Institute Genome Sequencing Center for Infectious Disease"/>
            <person name="Wu L."/>
            <person name="Ma J."/>
        </authorList>
    </citation>
    <scope>NUCLEOTIDE SEQUENCE [LARGE SCALE GENOMIC DNA]</scope>
    <source>
        <strain evidence="4">JCM 3115</strain>
    </source>
</reference>
<feature type="signal peptide" evidence="2">
    <location>
        <begin position="1"/>
        <end position="36"/>
    </location>
</feature>
<gene>
    <name evidence="3" type="ORF">GCM10010140_21940</name>
</gene>
<evidence type="ECO:0000256" key="2">
    <source>
        <dbReference type="SAM" id="SignalP"/>
    </source>
</evidence>
<keyword evidence="2" id="KW-0732">Signal</keyword>
<feature type="transmembrane region" description="Helical" evidence="1">
    <location>
        <begin position="172"/>
        <end position="192"/>
    </location>
</feature>
<organism evidence="3 4">
    <name type="scientific">Streptosporangium pseudovulgare</name>
    <dbReference type="NCBI Taxonomy" id="35765"/>
    <lineage>
        <taxon>Bacteria</taxon>
        <taxon>Bacillati</taxon>
        <taxon>Actinomycetota</taxon>
        <taxon>Actinomycetes</taxon>
        <taxon>Streptosporangiales</taxon>
        <taxon>Streptosporangiaceae</taxon>
        <taxon>Streptosporangium</taxon>
    </lineage>
</organism>
<keyword evidence="1" id="KW-0812">Transmembrane</keyword>
<feature type="chain" id="PRO_5045596667" description="Secreted protein" evidence="2">
    <location>
        <begin position="37"/>
        <end position="433"/>
    </location>
</feature>
<dbReference type="EMBL" id="BMQJ01000004">
    <property type="protein sequence ID" value="GGP91795.1"/>
    <property type="molecule type" value="Genomic_DNA"/>
</dbReference>
<evidence type="ECO:0000256" key="1">
    <source>
        <dbReference type="SAM" id="Phobius"/>
    </source>
</evidence>
<dbReference type="InterPro" id="IPR017868">
    <property type="entry name" value="Filamin/ABP280_repeat-like"/>
</dbReference>
<keyword evidence="1" id="KW-1133">Transmembrane helix</keyword>
<dbReference type="PROSITE" id="PS50194">
    <property type="entry name" value="FILAMIN_REPEAT"/>
    <property type="match status" value="1"/>
</dbReference>
<name>A0ABQ2QSB2_9ACTN</name>
<keyword evidence="4" id="KW-1185">Reference proteome</keyword>
<evidence type="ECO:0000313" key="4">
    <source>
        <dbReference type="Proteomes" id="UP000611554"/>
    </source>
</evidence>
<comment type="caution">
    <text evidence="3">The sequence shown here is derived from an EMBL/GenBank/DDBJ whole genome shotgun (WGS) entry which is preliminary data.</text>
</comment>